<evidence type="ECO:0000256" key="1">
    <source>
        <dbReference type="ARBA" id="ARBA00022801"/>
    </source>
</evidence>
<dbReference type="SUPFAM" id="SSF52738">
    <property type="entry name" value="Methylesterase CheB, C-terminal domain"/>
    <property type="match status" value="1"/>
</dbReference>
<evidence type="ECO:0000256" key="4">
    <source>
        <dbReference type="PROSITE-ProRule" id="PRU00050"/>
    </source>
</evidence>
<dbReference type="GO" id="GO:0006935">
    <property type="term" value="P:chemotaxis"/>
    <property type="evidence" value="ECO:0007669"/>
    <property type="project" value="UniProtKB-UniRule"/>
</dbReference>
<dbReference type="Pfam" id="PF01339">
    <property type="entry name" value="CheB_methylest"/>
    <property type="match status" value="1"/>
</dbReference>
<dbReference type="EMBL" id="JACHXS010000001">
    <property type="protein sequence ID" value="MBB3219443.1"/>
    <property type="molecule type" value="Genomic_DNA"/>
</dbReference>
<dbReference type="GO" id="GO:0008984">
    <property type="term" value="F:protein-glutamate methylesterase activity"/>
    <property type="evidence" value="ECO:0007669"/>
    <property type="project" value="UniProtKB-EC"/>
</dbReference>
<keyword evidence="1 4" id="KW-0378">Hydrolase</keyword>
<sequence length="361" mass="38958">MAAIGWKCGDTTTYHYRKNRMRLADGVRNIVVVGTSAGGVEALSGLLAYLPADLNAAILVVLHLSPSAPSQLDRILARRTPMHVKIARDGDELLPRTIYTASADRHLMITEQGIRITRGPKESRSRPSIDVLFRSAAVAYGSRVSGVVLSGALDDGTAGLWAIKDRGGLAFAQDPQEASFSSMPESAIEHVQVDCVGTMREIADRIIASVGSFAPASQPDQQQAERAHAEVAIALEGNGLAAGIMALGSVSKYTCPDCHGVLVEIKEGPLVRFRCHTGHAFSPASLMAEINAEIDNGLWEAIRSVEERILLMRQIATLQSEADRPDMALKFERQADDTEARLQLLRDLVLDPAFFGHSPSE</sequence>
<dbReference type="InterPro" id="IPR011247">
    <property type="entry name" value="Chemotax_prot-Glu_Me-esterase"/>
</dbReference>
<dbReference type="PANTHER" id="PTHR42872">
    <property type="entry name" value="PROTEIN-GLUTAMATE METHYLESTERASE/PROTEIN-GLUTAMINE GLUTAMINASE"/>
    <property type="match status" value="1"/>
</dbReference>
<gene>
    <name evidence="6" type="ORF">FHS02_000230</name>
</gene>
<dbReference type="PANTHER" id="PTHR42872:SF6">
    <property type="entry name" value="PROTEIN-GLUTAMATE METHYLESTERASE_PROTEIN-GLUTAMINE GLUTAMINASE"/>
    <property type="match status" value="1"/>
</dbReference>
<dbReference type="GO" id="GO:0000156">
    <property type="term" value="F:phosphorelay response regulator activity"/>
    <property type="evidence" value="ECO:0007669"/>
    <property type="project" value="InterPro"/>
</dbReference>
<dbReference type="PIRSF" id="PIRSF036461">
    <property type="entry name" value="Chmtx_methlestr"/>
    <property type="match status" value="1"/>
</dbReference>
<evidence type="ECO:0000256" key="2">
    <source>
        <dbReference type="ARBA" id="ARBA00039140"/>
    </source>
</evidence>
<feature type="active site" evidence="4">
    <location>
        <position position="155"/>
    </location>
</feature>
<dbReference type="CDD" id="cd16433">
    <property type="entry name" value="CheB"/>
    <property type="match status" value="1"/>
</dbReference>
<dbReference type="AlphaFoldDB" id="A0A7W5E699"/>
<evidence type="ECO:0000259" key="5">
    <source>
        <dbReference type="PROSITE" id="PS50122"/>
    </source>
</evidence>
<dbReference type="EC" id="3.1.1.61" evidence="2"/>
<reference evidence="6 7" key="1">
    <citation type="submission" date="2020-08" db="EMBL/GenBank/DDBJ databases">
        <title>Genomic Encyclopedia of Type Strains, Phase III (KMG-III): the genomes of soil and plant-associated and newly described type strains.</title>
        <authorList>
            <person name="Whitman W."/>
        </authorList>
    </citation>
    <scope>NUCLEOTIDE SEQUENCE [LARGE SCALE GENOMIC DNA]</scope>
    <source>
        <strain evidence="6 7">CECT 7753</strain>
    </source>
</reference>
<name>A0A7W5E699_9BURK</name>
<protein>
    <recommendedName>
        <fullName evidence="2">protein-glutamate methylesterase</fullName>
        <ecNumber evidence="2">3.1.1.61</ecNumber>
    </recommendedName>
</protein>
<comment type="caution">
    <text evidence="6">The sequence shown here is derived from an EMBL/GenBank/DDBJ whole genome shotgun (WGS) entry which is preliminary data.</text>
</comment>
<feature type="active site" evidence="4">
    <location>
        <position position="36"/>
    </location>
</feature>
<dbReference type="RefSeq" id="WP_229422499.1">
    <property type="nucleotide sequence ID" value="NZ_CP040017.1"/>
</dbReference>
<feature type="active site" evidence="4">
    <location>
        <position position="63"/>
    </location>
</feature>
<dbReference type="InterPro" id="IPR000673">
    <property type="entry name" value="Sig_transdc_resp-reg_Me-estase"/>
</dbReference>
<dbReference type="Proteomes" id="UP000584325">
    <property type="component" value="Unassembled WGS sequence"/>
</dbReference>
<feature type="domain" description="CheB-type methylesterase" evidence="5">
    <location>
        <begin position="23"/>
        <end position="213"/>
    </location>
</feature>
<accession>A0A7W5E699</accession>
<organism evidence="6 7">
    <name type="scientific">Pseudoduganella umbonata</name>
    <dbReference type="NCBI Taxonomy" id="864828"/>
    <lineage>
        <taxon>Bacteria</taxon>
        <taxon>Pseudomonadati</taxon>
        <taxon>Pseudomonadota</taxon>
        <taxon>Betaproteobacteria</taxon>
        <taxon>Burkholderiales</taxon>
        <taxon>Oxalobacteraceae</taxon>
        <taxon>Telluria group</taxon>
        <taxon>Pseudoduganella</taxon>
    </lineage>
</organism>
<evidence type="ECO:0000313" key="6">
    <source>
        <dbReference type="EMBL" id="MBB3219443.1"/>
    </source>
</evidence>
<dbReference type="PROSITE" id="PS50122">
    <property type="entry name" value="CHEB"/>
    <property type="match status" value="1"/>
</dbReference>
<dbReference type="Gene3D" id="3.40.50.180">
    <property type="entry name" value="Methylesterase CheB, C-terminal domain"/>
    <property type="match status" value="1"/>
</dbReference>
<dbReference type="GO" id="GO:0005737">
    <property type="term" value="C:cytoplasm"/>
    <property type="evidence" value="ECO:0007669"/>
    <property type="project" value="InterPro"/>
</dbReference>
<evidence type="ECO:0000256" key="3">
    <source>
        <dbReference type="ARBA" id="ARBA00048267"/>
    </source>
</evidence>
<dbReference type="InterPro" id="IPR035909">
    <property type="entry name" value="CheB_C"/>
</dbReference>
<evidence type="ECO:0000313" key="7">
    <source>
        <dbReference type="Proteomes" id="UP000584325"/>
    </source>
</evidence>
<keyword evidence="4" id="KW-0145">Chemotaxis</keyword>
<proteinExistence type="predicted"/>
<comment type="catalytic activity">
    <reaction evidence="3">
        <text>[protein]-L-glutamate 5-O-methyl ester + H2O = L-glutamyl-[protein] + methanol + H(+)</text>
        <dbReference type="Rhea" id="RHEA:23236"/>
        <dbReference type="Rhea" id="RHEA-COMP:10208"/>
        <dbReference type="Rhea" id="RHEA-COMP:10311"/>
        <dbReference type="ChEBI" id="CHEBI:15377"/>
        <dbReference type="ChEBI" id="CHEBI:15378"/>
        <dbReference type="ChEBI" id="CHEBI:17790"/>
        <dbReference type="ChEBI" id="CHEBI:29973"/>
        <dbReference type="ChEBI" id="CHEBI:82795"/>
        <dbReference type="EC" id="3.1.1.61"/>
    </reaction>
</comment>